<feature type="non-terminal residue" evidence="1">
    <location>
        <position position="1"/>
    </location>
</feature>
<reference evidence="1 2" key="1">
    <citation type="journal article" date="2018" name="Nat. Biotechnol.">
        <title>A standardized bacterial taxonomy based on genome phylogeny substantially revises the tree of life.</title>
        <authorList>
            <person name="Parks D.H."/>
            <person name="Chuvochina M."/>
            <person name="Waite D.W."/>
            <person name="Rinke C."/>
            <person name="Skarshewski A."/>
            <person name="Chaumeil P.A."/>
            <person name="Hugenholtz P."/>
        </authorList>
    </citation>
    <scope>NUCLEOTIDE SEQUENCE [LARGE SCALE GENOMIC DNA]</scope>
    <source>
        <strain evidence="1">UBA9049</strain>
    </source>
</reference>
<sequence>KPGFHPWDKDNSELIGRFKEQIQDYIAPQYKNGNRRTLQ</sequence>
<keyword evidence="1" id="KW-0378">Hydrolase</keyword>
<accession>A0A3B8WK03</accession>
<organism evidence="1 2">
    <name type="scientific">Marinobacter nauticus</name>
    <name type="common">Marinobacter hydrocarbonoclasticus</name>
    <name type="synonym">Marinobacter aquaeolei</name>
    <dbReference type="NCBI Taxonomy" id="2743"/>
    <lineage>
        <taxon>Bacteria</taxon>
        <taxon>Pseudomonadati</taxon>
        <taxon>Pseudomonadota</taxon>
        <taxon>Gammaproteobacteria</taxon>
        <taxon>Pseudomonadales</taxon>
        <taxon>Marinobacteraceae</taxon>
        <taxon>Marinobacter</taxon>
    </lineage>
</organism>
<dbReference type="Proteomes" id="UP000261325">
    <property type="component" value="Unassembled WGS sequence"/>
</dbReference>
<dbReference type="GO" id="GO:0016787">
    <property type="term" value="F:hydrolase activity"/>
    <property type="evidence" value="ECO:0007669"/>
    <property type="project" value="UniProtKB-KW"/>
</dbReference>
<proteinExistence type="predicted"/>
<dbReference type="AlphaFoldDB" id="A0A3B8WK03"/>
<name>A0A3B8WK03_MARNT</name>
<evidence type="ECO:0000313" key="1">
    <source>
        <dbReference type="EMBL" id="HAC28800.1"/>
    </source>
</evidence>
<dbReference type="EMBL" id="DLYI01000176">
    <property type="protein sequence ID" value="HAC28800.1"/>
    <property type="molecule type" value="Genomic_DNA"/>
</dbReference>
<comment type="caution">
    <text evidence="1">The sequence shown here is derived from an EMBL/GenBank/DDBJ whole genome shotgun (WGS) entry which is preliminary data.</text>
</comment>
<protein>
    <submittedName>
        <fullName evidence="1">Metal-dependent hydrolase</fullName>
    </submittedName>
</protein>
<evidence type="ECO:0000313" key="2">
    <source>
        <dbReference type="Proteomes" id="UP000261325"/>
    </source>
</evidence>
<gene>
    <name evidence="1" type="ORF">DCF82_13450</name>
</gene>